<protein>
    <submittedName>
        <fullName evidence="1">Uncharacterized protein</fullName>
    </submittedName>
</protein>
<evidence type="ECO:0000313" key="1">
    <source>
        <dbReference type="EMBL" id="PYE49430.1"/>
    </source>
</evidence>
<dbReference type="Proteomes" id="UP000248326">
    <property type="component" value="Unassembled WGS sequence"/>
</dbReference>
<comment type="caution">
    <text evidence="1">The sequence shown here is derived from an EMBL/GenBank/DDBJ whole genome shotgun (WGS) entry which is preliminary data.</text>
</comment>
<sequence length="77" mass="8206">MLASPAVSSVGAHSKGWTYQARSRVREGLLGDMLPAYPALPVTAEVEPDGGRLLLLAAKNGYPFALYANREHLVRGA</sequence>
<keyword evidence="2" id="KW-1185">Reference proteome</keyword>
<accession>A0A318SCK6</accession>
<reference evidence="1 2" key="1">
    <citation type="submission" date="2018-06" db="EMBL/GenBank/DDBJ databases">
        <title>Genomic Encyclopedia of Type Strains, Phase IV (KMG-IV): sequencing the most valuable type-strain genomes for metagenomic binning, comparative biology and taxonomic classification.</title>
        <authorList>
            <person name="Goeker M."/>
        </authorList>
    </citation>
    <scope>NUCLEOTIDE SEQUENCE [LARGE SCALE GENOMIC DNA]</scope>
    <source>
        <strain evidence="1 2">DSM 18048</strain>
    </source>
</reference>
<evidence type="ECO:0000313" key="2">
    <source>
        <dbReference type="Proteomes" id="UP000248326"/>
    </source>
</evidence>
<proteinExistence type="predicted"/>
<name>A0A318SCK6_9DEIO</name>
<gene>
    <name evidence="1" type="ORF">DES52_12324</name>
</gene>
<dbReference type="EMBL" id="QJSX01000023">
    <property type="protein sequence ID" value="PYE49430.1"/>
    <property type="molecule type" value="Genomic_DNA"/>
</dbReference>
<organism evidence="1 2">
    <name type="scientific">Deinococcus yavapaiensis KR-236</name>
    <dbReference type="NCBI Taxonomy" id="694435"/>
    <lineage>
        <taxon>Bacteria</taxon>
        <taxon>Thermotogati</taxon>
        <taxon>Deinococcota</taxon>
        <taxon>Deinococci</taxon>
        <taxon>Deinococcales</taxon>
        <taxon>Deinococcaceae</taxon>
        <taxon>Deinococcus</taxon>
    </lineage>
</organism>
<dbReference type="AlphaFoldDB" id="A0A318SCK6"/>